<dbReference type="OrthoDB" id="290604at2157"/>
<dbReference type="AlphaFoldDB" id="A0A0D6JSX6"/>
<reference evidence="3" key="1">
    <citation type="submission" date="2015-03" db="EMBL/GenBank/DDBJ databases">
        <authorList>
            <person name="Urmite Genomes"/>
        </authorList>
    </citation>
    <scope>NUCLEOTIDE SEQUENCE [LARGE SCALE GENOMIC DNA]</scope>
    <source>
        <strain evidence="3">Arc-Hr</strain>
    </source>
</reference>
<sequence length="101" mass="10439">MRIGRREAVGIVVALAVFAGVVAAVTGGGAGTLTVERVDELPQGQGAVAFGNLDPDQREAFEEAVSTGEPAALPNEAARNEFVDPGYVRYDGGVYRTTVSS</sequence>
<evidence type="ECO:0000313" key="3">
    <source>
        <dbReference type="Proteomes" id="UP000198902"/>
    </source>
</evidence>
<protein>
    <recommendedName>
        <fullName evidence="1">DUF7979 domain-containing protein</fullName>
    </recommendedName>
</protein>
<dbReference type="Proteomes" id="UP000198902">
    <property type="component" value="Unassembled WGS sequence"/>
</dbReference>
<dbReference type="EMBL" id="CSTE01000002">
    <property type="protein sequence ID" value="CQR50710.1"/>
    <property type="molecule type" value="Genomic_DNA"/>
</dbReference>
<dbReference type="Pfam" id="PF25934">
    <property type="entry name" value="DUF7979"/>
    <property type="match status" value="1"/>
</dbReference>
<evidence type="ECO:0000259" key="1">
    <source>
        <dbReference type="Pfam" id="PF25934"/>
    </source>
</evidence>
<proteinExistence type="predicted"/>
<organism evidence="2 3">
    <name type="scientific">Haloferax massiliensis</name>
    <dbReference type="NCBI Taxonomy" id="1476858"/>
    <lineage>
        <taxon>Archaea</taxon>
        <taxon>Methanobacteriati</taxon>
        <taxon>Methanobacteriota</taxon>
        <taxon>Stenosarchaea group</taxon>
        <taxon>Halobacteria</taxon>
        <taxon>Halobacteriales</taxon>
        <taxon>Haloferacaceae</taxon>
        <taxon>Haloferax</taxon>
    </lineage>
</organism>
<feature type="domain" description="DUF7979" evidence="1">
    <location>
        <begin position="31"/>
        <end position="98"/>
    </location>
</feature>
<evidence type="ECO:0000313" key="2">
    <source>
        <dbReference type="EMBL" id="CQR50710.1"/>
    </source>
</evidence>
<gene>
    <name evidence="2" type="ORF">BN996_02193</name>
</gene>
<dbReference type="InterPro" id="IPR058285">
    <property type="entry name" value="DUF7979"/>
</dbReference>
<name>A0A0D6JSX6_9EURY</name>
<keyword evidence="3" id="KW-1185">Reference proteome</keyword>
<accession>A0A0D6JSX6</accession>
<dbReference type="RefSeq" id="WP_089778921.1">
    <property type="nucleotide sequence ID" value="NZ_CABLRR010000002.1"/>
</dbReference>